<dbReference type="GO" id="GO:0005737">
    <property type="term" value="C:cytoplasm"/>
    <property type="evidence" value="ECO:0007669"/>
    <property type="project" value="TreeGrafter"/>
</dbReference>
<accession>A0A1W1BUK7</accession>
<dbReference type="AlphaFoldDB" id="A0A1W1BUK7"/>
<dbReference type="PANTHER" id="PTHR42700:SF1">
    <property type="entry name" value="SULFATE ADENYLYLTRANSFERASE"/>
    <property type="match status" value="1"/>
</dbReference>
<keyword evidence="5" id="KW-0472">Membrane</keyword>
<reference evidence="8" key="1">
    <citation type="submission" date="2016-10" db="EMBL/GenBank/DDBJ databases">
        <authorList>
            <person name="de Groot N.N."/>
        </authorList>
    </citation>
    <scope>NUCLEOTIDE SEQUENCE</scope>
</reference>
<evidence type="ECO:0000313" key="8">
    <source>
        <dbReference type="EMBL" id="SFV57203.1"/>
    </source>
</evidence>
<keyword evidence="2 8" id="KW-0808">Transferase</keyword>
<dbReference type="GO" id="GO:0019379">
    <property type="term" value="P:sulfate assimilation, phosphoadenylyl sulfate reduction by phosphoadenylyl-sulfate reductase (thioredoxin)"/>
    <property type="evidence" value="ECO:0007669"/>
    <property type="project" value="TreeGrafter"/>
</dbReference>
<keyword evidence="4" id="KW-0067">ATP-binding</keyword>
<dbReference type="InterPro" id="IPR050512">
    <property type="entry name" value="Sulf_AdTrans/APS_kinase"/>
</dbReference>
<evidence type="ECO:0000259" key="6">
    <source>
        <dbReference type="Pfam" id="PF01583"/>
    </source>
</evidence>
<feature type="domain" description="APS kinase" evidence="6">
    <location>
        <begin position="72"/>
        <end position="218"/>
    </location>
</feature>
<evidence type="ECO:0000256" key="1">
    <source>
        <dbReference type="ARBA" id="ARBA00012121"/>
    </source>
</evidence>
<dbReference type="InterPro" id="IPR027417">
    <property type="entry name" value="P-loop_NTPase"/>
</dbReference>
<evidence type="ECO:0000256" key="5">
    <source>
        <dbReference type="SAM" id="Phobius"/>
    </source>
</evidence>
<dbReference type="NCBIfam" id="TIGR00455">
    <property type="entry name" value="apsK"/>
    <property type="match status" value="1"/>
</dbReference>
<evidence type="ECO:0000256" key="2">
    <source>
        <dbReference type="ARBA" id="ARBA00022679"/>
    </source>
</evidence>
<dbReference type="InterPro" id="IPR002891">
    <property type="entry name" value="APS"/>
</dbReference>
<feature type="domain" description="DUF2061" evidence="7">
    <location>
        <begin position="10"/>
        <end position="60"/>
    </location>
</feature>
<keyword evidence="5" id="KW-1133">Transmembrane helix</keyword>
<evidence type="ECO:0000256" key="4">
    <source>
        <dbReference type="ARBA" id="ARBA00022840"/>
    </source>
</evidence>
<name>A0A1W1BUK7_9ZZZZ</name>
<dbReference type="Pfam" id="PF09834">
    <property type="entry name" value="DUF2061"/>
    <property type="match status" value="1"/>
</dbReference>
<dbReference type="CDD" id="cd02027">
    <property type="entry name" value="APSK"/>
    <property type="match status" value="1"/>
</dbReference>
<dbReference type="Gene3D" id="3.40.50.300">
    <property type="entry name" value="P-loop containing nucleotide triphosphate hydrolases"/>
    <property type="match status" value="1"/>
</dbReference>
<keyword evidence="8" id="KW-0418">Kinase</keyword>
<gene>
    <name evidence="8" type="ORF">MNB_SV-13-1504</name>
</gene>
<keyword evidence="3" id="KW-0547">Nucleotide-binding</keyword>
<dbReference type="GO" id="GO:0005524">
    <property type="term" value="F:ATP binding"/>
    <property type="evidence" value="ECO:0007669"/>
    <property type="project" value="InterPro"/>
</dbReference>
<sequence>MYKETNKRSIVKGISWRLIATSTTILIVYFFFDRLDLAIAAGMIESVLKIGLYWLHERVWFKIYWGQKKIEPFNVWFTGLPLSGKTTIADKVYDELEKLKIPIERLDSKDIRNLIPNIGYDRESRNRHMHRVGFLIKKLQKNSISTVASFVSPYRESRKAIREMVENNIVVYVKADIETCKVRDYKGVYKKALAGELQNFTGVNDVYEEPQYAEIIIDTDKMSADEATEIIVKYIKKNYVK</sequence>
<organism evidence="8">
    <name type="scientific">hydrothermal vent metagenome</name>
    <dbReference type="NCBI Taxonomy" id="652676"/>
    <lineage>
        <taxon>unclassified sequences</taxon>
        <taxon>metagenomes</taxon>
        <taxon>ecological metagenomes</taxon>
    </lineage>
</organism>
<dbReference type="EC" id="2.7.1.25" evidence="1"/>
<dbReference type="GO" id="GO:0004781">
    <property type="term" value="F:sulfate adenylyltransferase (ATP) activity"/>
    <property type="evidence" value="ECO:0007669"/>
    <property type="project" value="TreeGrafter"/>
</dbReference>
<evidence type="ECO:0000256" key="3">
    <source>
        <dbReference type="ARBA" id="ARBA00022741"/>
    </source>
</evidence>
<dbReference type="EMBL" id="FPHM01000040">
    <property type="protein sequence ID" value="SFV57203.1"/>
    <property type="molecule type" value="Genomic_DNA"/>
</dbReference>
<dbReference type="SUPFAM" id="SSF52540">
    <property type="entry name" value="P-loop containing nucleoside triphosphate hydrolases"/>
    <property type="match status" value="1"/>
</dbReference>
<protein>
    <recommendedName>
        <fullName evidence="1">adenylyl-sulfate kinase</fullName>
        <ecNumber evidence="1">2.7.1.25</ecNumber>
    </recommendedName>
</protein>
<dbReference type="GO" id="GO:0004020">
    <property type="term" value="F:adenylylsulfate kinase activity"/>
    <property type="evidence" value="ECO:0007669"/>
    <property type="project" value="UniProtKB-EC"/>
</dbReference>
<dbReference type="InterPro" id="IPR059117">
    <property type="entry name" value="APS_kinase_dom"/>
</dbReference>
<dbReference type="InterPro" id="IPR018638">
    <property type="entry name" value="DUF2061_membrane"/>
</dbReference>
<feature type="transmembrane region" description="Helical" evidence="5">
    <location>
        <begin position="14"/>
        <end position="32"/>
    </location>
</feature>
<dbReference type="PANTHER" id="PTHR42700">
    <property type="entry name" value="SULFATE ADENYLYLTRANSFERASE"/>
    <property type="match status" value="1"/>
</dbReference>
<keyword evidence="5" id="KW-0812">Transmembrane</keyword>
<proteinExistence type="predicted"/>
<dbReference type="Pfam" id="PF01583">
    <property type="entry name" value="APS_kinase"/>
    <property type="match status" value="1"/>
</dbReference>
<dbReference type="GO" id="GO:0010134">
    <property type="term" value="P:sulfate assimilation via adenylyl sulfate reduction"/>
    <property type="evidence" value="ECO:0007669"/>
    <property type="project" value="TreeGrafter"/>
</dbReference>
<evidence type="ECO:0000259" key="7">
    <source>
        <dbReference type="Pfam" id="PF09834"/>
    </source>
</evidence>